<dbReference type="InterPro" id="IPR024605">
    <property type="entry name" value="NADP_transhyd_a_C"/>
</dbReference>
<name>A0A1G4G8J2_9BACT</name>
<evidence type="ECO:0000256" key="4">
    <source>
        <dbReference type="ARBA" id="ARBA00022475"/>
    </source>
</evidence>
<evidence type="ECO:0000256" key="2">
    <source>
        <dbReference type="ARBA" id="ARBA00004429"/>
    </source>
</evidence>
<dbReference type="STRING" id="1642646.ING2E5A_1992"/>
<comment type="subcellular location">
    <subcellularLocation>
        <location evidence="2">Cell inner membrane</location>
        <topology evidence="2">Multi-pass membrane protein</topology>
    </subcellularLocation>
</comment>
<dbReference type="GO" id="GO:0008750">
    <property type="term" value="F:proton-translocating NAD(P)+ transhydrogenase activity"/>
    <property type="evidence" value="ECO:0007669"/>
    <property type="project" value="UniProtKB-EC"/>
</dbReference>
<comment type="function">
    <text evidence="1">The transhydrogenation between NADH and NADP is coupled to respiration and ATP hydrolysis and functions as a proton pump across the membrane.</text>
</comment>
<feature type="domain" description="NAD(P) transhydrogenase alpha subunit C-terminal" evidence="14">
    <location>
        <begin position="7"/>
        <end position="97"/>
    </location>
</feature>
<evidence type="ECO:0000256" key="6">
    <source>
        <dbReference type="ARBA" id="ARBA00022692"/>
    </source>
</evidence>
<reference evidence="15 16" key="1">
    <citation type="submission" date="2016-08" db="EMBL/GenBank/DDBJ databases">
        <authorList>
            <person name="Seilhamer J.J."/>
        </authorList>
    </citation>
    <scope>NUCLEOTIDE SEQUENCE [LARGE SCALE GENOMIC DNA]</scope>
    <source>
        <strain evidence="15">ING2-E5A</strain>
    </source>
</reference>
<gene>
    <name evidence="15" type="ORF">ING2E5A_1992</name>
</gene>
<keyword evidence="6 13" id="KW-0812">Transmembrane</keyword>
<keyword evidence="10" id="KW-0520">NAD</keyword>
<evidence type="ECO:0000256" key="11">
    <source>
        <dbReference type="ARBA" id="ARBA00023136"/>
    </source>
</evidence>
<dbReference type="Pfam" id="PF12769">
    <property type="entry name" value="PNTB_4TM"/>
    <property type="match status" value="1"/>
</dbReference>
<keyword evidence="4" id="KW-1003">Cell membrane</keyword>
<evidence type="ECO:0000256" key="13">
    <source>
        <dbReference type="SAM" id="Phobius"/>
    </source>
</evidence>
<dbReference type="PANTHER" id="PTHR10160:SF19">
    <property type="entry name" value="PROTON-TRANSLOCATING NAD(P)(+) TRANSHYDROGENASE"/>
    <property type="match status" value="1"/>
</dbReference>
<evidence type="ECO:0000256" key="1">
    <source>
        <dbReference type="ARBA" id="ARBA00003943"/>
    </source>
</evidence>
<accession>A0A1G4G8J2</accession>
<evidence type="ECO:0000256" key="3">
    <source>
        <dbReference type="ARBA" id="ARBA00012943"/>
    </source>
</evidence>
<dbReference type="GO" id="GO:0050661">
    <property type="term" value="F:NADP binding"/>
    <property type="evidence" value="ECO:0007669"/>
    <property type="project" value="TreeGrafter"/>
</dbReference>
<evidence type="ECO:0000256" key="9">
    <source>
        <dbReference type="ARBA" id="ARBA00022989"/>
    </source>
</evidence>
<evidence type="ECO:0000256" key="5">
    <source>
        <dbReference type="ARBA" id="ARBA00022519"/>
    </source>
</evidence>
<keyword evidence="8" id="KW-1278">Translocase</keyword>
<evidence type="ECO:0000256" key="7">
    <source>
        <dbReference type="ARBA" id="ARBA00022857"/>
    </source>
</evidence>
<feature type="transmembrane region" description="Helical" evidence="13">
    <location>
        <begin position="64"/>
        <end position="88"/>
    </location>
</feature>
<proteinExistence type="predicted"/>
<evidence type="ECO:0000256" key="12">
    <source>
        <dbReference type="ARBA" id="ARBA00048202"/>
    </source>
</evidence>
<keyword evidence="9 13" id="KW-1133">Transmembrane helix</keyword>
<evidence type="ECO:0000256" key="8">
    <source>
        <dbReference type="ARBA" id="ARBA00022967"/>
    </source>
</evidence>
<protein>
    <recommendedName>
        <fullName evidence="3">proton-translocating NAD(P)(+) transhydrogenase</fullName>
        <ecNumber evidence="3">7.1.1.1</ecNumber>
    </recommendedName>
</protein>
<evidence type="ECO:0000256" key="10">
    <source>
        <dbReference type="ARBA" id="ARBA00023027"/>
    </source>
</evidence>
<keyword evidence="5" id="KW-0997">Cell inner membrane</keyword>
<keyword evidence="7" id="KW-0521">NADP</keyword>
<dbReference type="Proteomes" id="UP000178485">
    <property type="component" value="Chromosome i"/>
</dbReference>
<feature type="transmembrane region" description="Helical" evidence="13">
    <location>
        <begin position="36"/>
        <end position="58"/>
    </location>
</feature>
<dbReference type="GO" id="GO:0006740">
    <property type="term" value="P:NADPH regeneration"/>
    <property type="evidence" value="ECO:0007669"/>
    <property type="project" value="TreeGrafter"/>
</dbReference>
<dbReference type="PANTHER" id="PTHR10160">
    <property type="entry name" value="NAD(P) TRANSHYDROGENASE"/>
    <property type="match status" value="1"/>
</dbReference>
<dbReference type="GO" id="GO:0005886">
    <property type="term" value="C:plasma membrane"/>
    <property type="evidence" value="ECO:0007669"/>
    <property type="project" value="UniProtKB-SubCell"/>
</dbReference>
<feature type="transmembrane region" description="Helical" evidence="13">
    <location>
        <begin position="6"/>
        <end position="24"/>
    </location>
</feature>
<dbReference type="KEGG" id="pmuc:ING2E5A_1992"/>
<keyword evidence="11 13" id="KW-0472">Membrane</keyword>
<dbReference type="RefSeq" id="WP_071137214.1">
    <property type="nucleotide sequence ID" value="NZ_DUQN01000113.1"/>
</dbReference>
<comment type="catalytic activity">
    <reaction evidence="12">
        <text>NAD(+) + NADPH + H(+)(in) = NADH + NADP(+) + H(+)(out)</text>
        <dbReference type="Rhea" id="RHEA:47992"/>
        <dbReference type="ChEBI" id="CHEBI:15378"/>
        <dbReference type="ChEBI" id="CHEBI:57540"/>
        <dbReference type="ChEBI" id="CHEBI:57783"/>
        <dbReference type="ChEBI" id="CHEBI:57945"/>
        <dbReference type="ChEBI" id="CHEBI:58349"/>
        <dbReference type="EC" id="7.1.1.1"/>
    </reaction>
</comment>
<dbReference type="EMBL" id="LT608328">
    <property type="protein sequence ID" value="SCM58808.1"/>
    <property type="molecule type" value="Genomic_DNA"/>
</dbReference>
<dbReference type="EC" id="7.1.1.1" evidence="3"/>
<evidence type="ECO:0000313" key="16">
    <source>
        <dbReference type="Proteomes" id="UP000178485"/>
    </source>
</evidence>
<evidence type="ECO:0000313" key="15">
    <source>
        <dbReference type="EMBL" id="SCM58808.1"/>
    </source>
</evidence>
<dbReference type="AlphaFoldDB" id="A0A1G4G8J2"/>
<keyword evidence="16" id="KW-1185">Reference proteome</keyword>
<organism evidence="15 16">
    <name type="scientific">Petrimonas mucosa</name>
    <dbReference type="NCBI Taxonomy" id="1642646"/>
    <lineage>
        <taxon>Bacteria</taxon>
        <taxon>Pseudomonadati</taxon>
        <taxon>Bacteroidota</taxon>
        <taxon>Bacteroidia</taxon>
        <taxon>Bacteroidales</taxon>
        <taxon>Dysgonomonadaceae</taxon>
        <taxon>Petrimonas</taxon>
    </lineage>
</organism>
<evidence type="ECO:0000259" key="14">
    <source>
        <dbReference type="Pfam" id="PF12769"/>
    </source>
</evidence>
<sequence>MNPVLLILIFAVATGVGYMIIRNVPSLLHTPLMSGMNALSGITLLGAVAAVGLSVAAIRQQDLLLGQILGGLAIIAATLNVVGGFGVTHRMLKMFDKKKREGKES</sequence>